<keyword evidence="4 8" id="KW-1133">Transmembrane helix</keyword>
<dbReference type="GO" id="GO:0016811">
    <property type="term" value="F:hydrolase activity, acting on carbon-nitrogen (but not peptide) bonds, in linear amides"/>
    <property type="evidence" value="ECO:0007669"/>
    <property type="project" value="InterPro"/>
</dbReference>
<comment type="cofactor">
    <cofactor evidence="7">
        <name>Zn(2+)</name>
        <dbReference type="ChEBI" id="CHEBI:29105"/>
    </cofactor>
</comment>
<keyword evidence="7" id="KW-0862">Zinc</keyword>
<evidence type="ECO:0000313" key="10">
    <source>
        <dbReference type="Proteomes" id="UP000248021"/>
    </source>
</evidence>
<dbReference type="GO" id="GO:0006672">
    <property type="term" value="P:ceramide metabolic process"/>
    <property type="evidence" value="ECO:0007669"/>
    <property type="project" value="InterPro"/>
</dbReference>
<keyword evidence="6" id="KW-0479">Metal-binding</keyword>
<dbReference type="Pfam" id="PF05875">
    <property type="entry name" value="Ceramidase"/>
    <property type="match status" value="1"/>
</dbReference>
<evidence type="ECO:0000256" key="7">
    <source>
        <dbReference type="PIRSR" id="PIRSR608901-2"/>
    </source>
</evidence>
<feature type="transmembrane region" description="Helical" evidence="8">
    <location>
        <begin position="115"/>
        <end position="140"/>
    </location>
</feature>
<sequence length="248" mass="26348">MSGEAVALAPAALDTSWFTPIDAYCERLDPGFWAEPVNALTNGAFFIAGIGAAVLMLTRDRRDGPAILLIALTLLIGIGSFLFHTFANRWSALADVVPIGVFILVYFFTAMRRFLGLSVAWAASATVGFQGFAVLVTWLWRTAVVIPLGFDPINGSAGYLPALVAIIGVGVAAMPRDPETARRLFIAGGVFVLSLACRALDARICDAVPVGSHFLWHILNGTLLFLLMRAAILRDSGSATATRPAPTA</sequence>
<dbReference type="Proteomes" id="UP000248021">
    <property type="component" value="Unassembled WGS sequence"/>
</dbReference>
<evidence type="ECO:0000256" key="4">
    <source>
        <dbReference type="ARBA" id="ARBA00022989"/>
    </source>
</evidence>
<keyword evidence="6" id="KW-0106">Calcium</keyword>
<feature type="transmembrane region" description="Helical" evidence="8">
    <location>
        <begin position="184"/>
        <end position="202"/>
    </location>
</feature>
<dbReference type="AlphaFoldDB" id="A0A2V3UGP5"/>
<feature type="transmembrane region" description="Helical" evidence="8">
    <location>
        <begin position="39"/>
        <end position="58"/>
    </location>
</feature>
<keyword evidence="5 8" id="KW-0472">Membrane</keyword>
<feature type="binding site" evidence="6">
    <location>
        <position position="35"/>
    </location>
    <ligand>
        <name>Ca(2+)</name>
        <dbReference type="ChEBI" id="CHEBI:29108"/>
    </ligand>
</feature>
<keyword evidence="2 8" id="KW-0812">Transmembrane</keyword>
<evidence type="ECO:0000256" key="1">
    <source>
        <dbReference type="ARBA" id="ARBA00004141"/>
    </source>
</evidence>
<dbReference type="InterPro" id="IPR008901">
    <property type="entry name" value="ACER"/>
</dbReference>
<accession>A0A2V3UGP5</accession>
<organism evidence="9 10">
    <name type="scientific">Chelatococcus asaccharovorans</name>
    <dbReference type="NCBI Taxonomy" id="28210"/>
    <lineage>
        <taxon>Bacteria</taxon>
        <taxon>Pseudomonadati</taxon>
        <taxon>Pseudomonadota</taxon>
        <taxon>Alphaproteobacteria</taxon>
        <taxon>Hyphomicrobiales</taxon>
        <taxon>Chelatococcaceae</taxon>
        <taxon>Chelatococcus</taxon>
    </lineage>
</organism>
<gene>
    <name evidence="9" type="ORF">C7450_106189</name>
</gene>
<comment type="caution">
    <text evidence="9">The sequence shown here is derived from an EMBL/GenBank/DDBJ whole genome shotgun (WGS) entry which is preliminary data.</text>
</comment>
<dbReference type="EMBL" id="QJJK01000006">
    <property type="protein sequence ID" value="PXW58016.1"/>
    <property type="molecule type" value="Genomic_DNA"/>
</dbReference>
<feature type="transmembrane region" description="Helical" evidence="8">
    <location>
        <begin position="90"/>
        <end position="108"/>
    </location>
</feature>
<evidence type="ECO:0000256" key="5">
    <source>
        <dbReference type="ARBA" id="ARBA00023136"/>
    </source>
</evidence>
<feature type="binding site" evidence="7">
    <location>
        <position position="84"/>
    </location>
    <ligand>
        <name>Zn(2+)</name>
        <dbReference type="ChEBI" id="CHEBI:29105"/>
        <note>catalytic</note>
    </ligand>
</feature>
<dbReference type="GO" id="GO:0016020">
    <property type="term" value="C:membrane"/>
    <property type="evidence" value="ECO:0007669"/>
    <property type="project" value="UniProtKB-SubCell"/>
</dbReference>
<dbReference type="GO" id="GO:0046872">
    <property type="term" value="F:metal ion binding"/>
    <property type="evidence" value="ECO:0007669"/>
    <property type="project" value="UniProtKB-KW"/>
</dbReference>
<feature type="binding site" evidence="7">
    <location>
        <position position="217"/>
    </location>
    <ligand>
        <name>Zn(2+)</name>
        <dbReference type="ChEBI" id="CHEBI:29105"/>
        <note>catalytic</note>
    </ligand>
</feature>
<feature type="transmembrane region" description="Helical" evidence="8">
    <location>
        <begin position="214"/>
        <end position="233"/>
    </location>
</feature>
<feature type="transmembrane region" description="Helical" evidence="8">
    <location>
        <begin position="152"/>
        <end position="172"/>
    </location>
</feature>
<evidence type="ECO:0000256" key="3">
    <source>
        <dbReference type="ARBA" id="ARBA00022801"/>
    </source>
</evidence>
<keyword evidence="10" id="KW-1185">Reference proteome</keyword>
<protein>
    <submittedName>
        <fullName evidence="9">Ceramidase</fullName>
    </submittedName>
</protein>
<evidence type="ECO:0000256" key="8">
    <source>
        <dbReference type="SAM" id="Phobius"/>
    </source>
</evidence>
<comment type="subcellular location">
    <subcellularLocation>
        <location evidence="1">Membrane</location>
        <topology evidence="1">Multi-pass membrane protein</topology>
    </subcellularLocation>
</comment>
<evidence type="ECO:0000256" key="2">
    <source>
        <dbReference type="ARBA" id="ARBA00022692"/>
    </source>
</evidence>
<evidence type="ECO:0000256" key="6">
    <source>
        <dbReference type="PIRSR" id="PIRSR608901-1"/>
    </source>
</evidence>
<feature type="binding site" evidence="7">
    <location>
        <position position="213"/>
    </location>
    <ligand>
        <name>Zn(2+)</name>
        <dbReference type="ChEBI" id="CHEBI:29105"/>
        <note>catalytic</note>
    </ligand>
</feature>
<evidence type="ECO:0000313" key="9">
    <source>
        <dbReference type="EMBL" id="PXW58016.1"/>
    </source>
</evidence>
<keyword evidence="3" id="KW-0378">Hydrolase</keyword>
<reference evidence="9 10" key="1">
    <citation type="submission" date="2018-05" db="EMBL/GenBank/DDBJ databases">
        <title>Genomic Encyclopedia of Type Strains, Phase IV (KMG-IV): sequencing the most valuable type-strain genomes for metagenomic binning, comparative biology and taxonomic classification.</title>
        <authorList>
            <person name="Goeker M."/>
        </authorList>
    </citation>
    <scope>NUCLEOTIDE SEQUENCE [LARGE SCALE GENOMIC DNA]</scope>
    <source>
        <strain evidence="9 10">DSM 6462</strain>
    </source>
</reference>
<proteinExistence type="predicted"/>
<feature type="transmembrane region" description="Helical" evidence="8">
    <location>
        <begin position="65"/>
        <end position="84"/>
    </location>
</feature>
<name>A0A2V3UGP5_9HYPH</name>